<dbReference type="Pfam" id="PF13499">
    <property type="entry name" value="EF-hand_7"/>
    <property type="match status" value="2"/>
</dbReference>
<accession>A0ABQ8XXL8</accession>
<dbReference type="CDD" id="cd00051">
    <property type="entry name" value="EFh"/>
    <property type="match status" value="1"/>
</dbReference>
<feature type="domain" description="EF-hand" evidence="3">
    <location>
        <begin position="44"/>
        <end position="79"/>
    </location>
</feature>
<dbReference type="Gene3D" id="1.10.238.10">
    <property type="entry name" value="EF-hand"/>
    <property type="match status" value="2"/>
</dbReference>
<keyword evidence="5" id="KW-1185">Reference proteome</keyword>
<keyword evidence="1" id="KW-0677">Repeat</keyword>
<dbReference type="SUPFAM" id="SSF47473">
    <property type="entry name" value="EF-hand"/>
    <property type="match status" value="1"/>
</dbReference>
<feature type="domain" description="EF-hand" evidence="3">
    <location>
        <begin position="117"/>
        <end position="152"/>
    </location>
</feature>
<organism evidence="4 5">
    <name type="scientific">Anaeramoeba flamelloides</name>
    <dbReference type="NCBI Taxonomy" id="1746091"/>
    <lineage>
        <taxon>Eukaryota</taxon>
        <taxon>Metamonada</taxon>
        <taxon>Anaeramoebidae</taxon>
        <taxon>Anaeramoeba</taxon>
    </lineage>
</organism>
<evidence type="ECO:0000256" key="2">
    <source>
        <dbReference type="ARBA" id="ARBA00022837"/>
    </source>
</evidence>
<dbReference type="PROSITE" id="PS00018">
    <property type="entry name" value="EF_HAND_1"/>
    <property type="match status" value="4"/>
</dbReference>
<dbReference type="Proteomes" id="UP001150062">
    <property type="component" value="Unassembled WGS sequence"/>
</dbReference>
<reference evidence="4" key="1">
    <citation type="submission" date="2022-08" db="EMBL/GenBank/DDBJ databases">
        <title>Novel sulfate-reducing endosymbionts in the free-living metamonad Anaeramoeba.</title>
        <authorList>
            <person name="Jerlstrom-Hultqvist J."/>
            <person name="Cepicka I."/>
            <person name="Gallot-Lavallee L."/>
            <person name="Salas-Leiva D."/>
            <person name="Curtis B.A."/>
            <person name="Zahonova K."/>
            <person name="Pipaliya S."/>
            <person name="Dacks J."/>
            <person name="Roger A.J."/>
        </authorList>
    </citation>
    <scope>NUCLEOTIDE SEQUENCE</scope>
    <source>
        <strain evidence="4">Schooner1</strain>
    </source>
</reference>
<dbReference type="InterPro" id="IPR050230">
    <property type="entry name" value="CALM/Myosin/TropC-like"/>
</dbReference>
<feature type="domain" description="EF-hand" evidence="3">
    <location>
        <begin position="8"/>
        <end position="43"/>
    </location>
</feature>
<evidence type="ECO:0000256" key="1">
    <source>
        <dbReference type="ARBA" id="ARBA00022737"/>
    </source>
</evidence>
<dbReference type="SMART" id="SM00054">
    <property type="entry name" value="EFh"/>
    <property type="match status" value="4"/>
</dbReference>
<keyword evidence="2" id="KW-0106">Calcium</keyword>
<dbReference type="EMBL" id="JAOAOG010000239">
    <property type="protein sequence ID" value="KAJ6237353.1"/>
    <property type="molecule type" value="Genomic_DNA"/>
</dbReference>
<proteinExistence type="predicted"/>
<gene>
    <name evidence="4" type="ORF">M0813_26911</name>
</gene>
<feature type="domain" description="EF-hand" evidence="3">
    <location>
        <begin position="81"/>
        <end position="116"/>
    </location>
</feature>
<dbReference type="PROSITE" id="PS50222">
    <property type="entry name" value="EF_HAND_2"/>
    <property type="match status" value="4"/>
</dbReference>
<evidence type="ECO:0000313" key="5">
    <source>
        <dbReference type="Proteomes" id="UP001150062"/>
    </source>
</evidence>
<name>A0ABQ8XXL8_9EUKA</name>
<dbReference type="PANTHER" id="PTHR23048">
    <property type="entry name" value="MYOSIN LIGHT CHAIN 1, 3"/>
    <property type="match status" value="1"/>
</dbReference>
<dbReference type="PANTHER" id="PTHR23048:SF0">
    <property type="entry name" value="CALMODULIN LIKE 3"/>
    <property type="match status" value="1"/>
</dbReference>
<dbReference type="InterPro" id="IPR018247">
    <property type="entry name" value="EF_Hand_1_Ca_BS"/>
</dbReference>
<dbReference type="InterPro" id="IPR002048">
    <property type="entry name" value="EF_hand_dom"/>
</dbReference>
<protein>
    <submittedName>
        <fullName evidence="4">Calcium-binding protein cml45-related</fullName>
    </submittedName>
</protein>
<evidence type="ECO:0000259" key="3">
    <source>
        <dbReference type="PROSITE" id="PS50222"/>
    </source>
</evidence>
<dbReference type="InterPro" id="IPR011992">
    <property type="entry name" value="EF-hand-dom_pair"/>
</dbReference>
<comment type="caution">
    <text evidence="4">The sequence shown here is derived from an EMBL/GenBank/DDBJ whole genome shotgun (WGS) entry which is preliminary data.</text>
</comment>
<sequence length="187" mass="21686">MSKKLSKVQILEFENAFKLFDKDGNGQIDRKELQIVLKSLGQNPTENQLKQMIDTVDQDGDGQIDFKEFLNLMKSKVSEEDNEQTIREVFDIFDRDGDGFITAIELSHLMSSLGQKMTENEINWMISAIDTSGEGKVSFDDFKNVKTKKKQKECFCFQSRNKRKEINKKIKVKYPLINKSWETNSIL</sequence>
<evidence type="ECO:0000313" key="4">
    <source>
        <dbReference type="EMBL" id="KAJ6237353.1"/>
    </source>
</evidence>